<comment type="subcellular location">
    <subcellularLocation>
        <location evidence="1">Chromosome</location>
        <location evidence="1">Telomere</location>
    </subcellularLocation>
</comment>
<dbReference type="Pfam" id="PF02765">
    <property type="entry name" value="POT1"/>
    <property type="match status" value="1"/>
</dbReference>
<dbReference type="SMART" id="SM00976">
    <property type="entry name" value="Telo_bind"/>
    <property type="match status" value="1"/>
</dbReference>
<keyword evidence="2" id="KW-0158">Chromosome</keyword>
<dbReference type="CDD" id="cd04497">
    <property type="entry name" value="hPOT1_OB1_like"/>
    <property type="match status" value="1"/>
</dbReference>
<dbReference type="Gene3D" id="2.40.50.140">
    <property type="entry name" value="Nucleic acid-binding proteins"/>
    <property type="match status" value="1"/>
</dbReference>
<sequence length="479" mass="53688">MATREREHVYLPLKDALECVGVKINLFAVVAEIGAIIRSRGTDYVLTLKIVDQSLPILGISVNFFGDDATRLPHVKANGDIICLHNVMMKAYNGNHYCLYNKRFSSFALFEGITSIGINPYEISSKYCRSDGDSALLLELRRWSIDHLPTAALKESTLQLRSVKVGVVFDLVCKASHFIYSLVEIHSLGGKEVLHVCETSNGGRILFVWDGTDAPPLQFQGNLDNGLDQDPLHLEELPLSREVLCSFPPVGTVLRVFSNKVFKEFSHLQESQHWVRLCNMNCEVLSGVWKGILGPSSKVRLLSNVDDSVLDSLMNYDERMMSSAKRVPLTCFPAPSHILEVNHENAVYSTLMDSLTHNEIVHRSKCIVRVVAACPWHVEHLRSPVTGRYRVKVTLEDPTARIHAYIVREDAIFGASPEQDLAHNMNALLGIAEGASGEGGNSTYRDPPWVWCCLRSYYLEESDPWGTRRYRICDTELVG</sequence>
<evidence type="ECO:0000256" key="3">
    <source>
        <dbReference type="ARBA" id="ARBA00022895"/>
    </source>
</evidence>
<evidence type="ECO:0000259" key="5">
    <source>
        <dbReference type="SMART" id="SM00976"/>
    </source>
</evidence>
<gene>
    <name evidence="6" type="ORF">CB5_LOCUS30896</name>
</gene>
<dbReference type="AlphaFoldDB" id="A0A6V7QY59"/>
<dbReference type="GO" id="GO:0016233">
    <property type="term" value="P:telomere capping"/>
    <property type="evidence" value="ECO:0007669"/>
    <property type="project" value="TreeGrafter"/>
</dbReference>
<name>A0A6V7QY59_ANACO</name>
<dbReference type="Pfam" id="PF25507">
    <property type="entry name" value="OB_POT1A"/>
    <property type="match status" value="1"/>
</dbReference>
<dbReference type="EMBL" id="CAJEUB010000059">
    <property type="protein sequence ID" value="CAD1847685.1"/>
    <property type="molecule type" value="Genomic_DNA"/>
</dbReference>
<dbReference type="GO" id="GO:0010521">
    <property type="term" value="F:telomerase inhibitor activity"/>
    <property type="evidence" value="ECO:0007669"/>
    <property type="project" value="TreeGrafter"/>
</dbReference>
<proteinExistence type="predicted"/>
<dbReference type="GO" id="GO:0032210">
    <property type="term" value="P:regulation of telomere maintenance via telomerase"/>
    <property type="evidence" value="ECO:0007669"/>
    <property type="project" value="TreeGrafter"/>
</dbReference>
<protein>
    <recommendedName>
        <fullName evidence="5">Telomeric single stranded DNA binding POT1/Cdc13 domain-containing protein</fullName>
    </recommendedName>
</protein>
<dbReference type="SUPFAM" id="SSF50249">
    <property type="entry name" value="Nucleic acid-binding proteins"/>
    <property type="match status" value="2"/>
</dbReference>
<accession>A0A6V7QY59</accession>
<dbReference type="GO" id="GO:0098505">
    <property type="term" value="F:G-rich strand telomeric DNA binding"/>
    <property type="evidence" value="ECO:0007669"/>
    <property type="project" value="TreeGrafter"/>
</dbReference>
<evidence type="ECO:0000256" key="2">
    <source>
        <dbReference type="ARBA" id="ARBA00022454"/>
    </source>
</evidence>
<reference evidence="6" key="1">
    <citation type="submission" date="2020-07" db="EMBL/GenBank/DDBJ databases">
        <authorList>
            <person name="Lin J."/>
        </authorList>
    </citation>
    <scope>NUCLEOTIDE SEQUENCE</scope>
</reference>
<keyword evidence="3" id="KW-0779">Telomere</keyword>
<keyword evidence="4" id="KW-0238">DNA-binding</keyword>
<dbReference type="InterPro" id="IPR012340">
    <property type="entry name" value="NA-bd_OB-fold"/>
</dbReference>
<dbReference type="PANTHER" id="PTHR14513">
    <property type="entry name" value="PROTECTION OF TELOMERES 1"/>
    <property type="match status" value="1"/>
</dbReference>
<evidence type="ECO:0000256" key="4">
    <source>
        <dbReference type="ARBA" id="ARBA00023125"/>
    </source>
</evidence>
<evidence type="ECO:0000256" key="1">
    <source>
        <dbReference type="ARBA" id="ARBA00004574"/>
    </source>
</evidence>
<organism evidence="6">
    <name type="scientific">Ananas comosus var. bracteatus</name>
    <name type="common">red pineapple</name>
    <dbReference type="NCBI Taxonomy" id="296719"/>
    <lineage>
        <taxon>Eukaryota</taxon>
        <taxon>Viridiplantae</taxon>
        <taxon>Streptophyta</taxon>
        <taxon>Embryophyta</taxon>
        <taxon>Tracheophyta</taxon>
        <taxon>Spermatophyta</taxon>
        <taxon>Magnoliopsida</taxon>
        <taxon>Liliopsida</taxon>
        <taxon>Poales</taxon>
        <taxon>Bromeliaceae</taxon>
        <taxon>Bromelioideae</taxon>
        <taxon>Ananas</taxon>
    </lineage>
</organism>
<dbReference type="PANTHER" id="PTHR14513:SF0">
    <property type="entry name" value="PROTECTION OF TELOMERES PROTEIN 1"/>
    <property type="match status" value="1"/>
</dbReference>
<dbReference type="InterPro" id="IPR057620">
    <property type="entry name" value="POT1A/B-like_OB"/>
</dbReference>
<dbReference type="InterPro" id="IPR011564">
    <property type="entry name" value="Telomer_end-bd_POT1/Cdc13"/>
</dbReference>
<dbReference type="InterPro" id="IPR028389">
    <property type="entry name" value="POT1"/>
</dbReference>
<dbReference type="GO" id="GO:0000783">
    <property type="term" value="C:nuclear telomere cap complex"/>
    <property type="evidence" value="ECO:0007669"/>
    <property type="project" value="TreeGrafter"/>
</dbReference>
<evidence type="ECO:0000313" key="6">
    <source>
        <dbReference type="EMBL" id="CAD1847685.1"/>
    </source>
</evidence>
<feature type="domain" description="Telomeric single stranded DNA binding POT1/Cdc13" evidence="5">
    <location>
        <begin position="10"/>
        <end position="145"/>
    </location>
</feature>